<comment type="caution">
    <text evidence="7">The sequence shown here is derived from an EMBL/GenBank/DDBJ whole genome shotgun (WGS) entry which is preliminary data.</text>
</comment>
<feature type="short sequence motif" description="DGA/G" evidence="4">
    <location>
        <begin position="240"/>
        <end position="242"/>
    </location>
</feature>
<dbReference type="GO" id="GO:0019867">
    <property type="term" value="C:outer membrane"/>
    <property type="evidence" value="ECO:0007669"/>
    <property type="project" value="InterPro"/>
</dbReference>
<evidence type="ECO:0000256" key="3">
    <source>
        <dbReference type="ARBA" id="ARBA00023098"/>
    </source>
</evidence>
<dbReference type="CDD" id="cd07205">
    <property type="entry name" value="Pat_PNPLA6_PNPLA7_NTE1_like"/>
    <property type="match status" value="1"/>
</dbReference>
<accession>A0A246JFD2</accession>
<dbReference type="Pfam" id="PF01734">
    <property type="entry name" value="Patatin"/>
    <property type="match status" value="1"/>
</dbReference>
<dbReference type="GO" id="GO:0016042">
    <property type="term" value="P:lipid catabolic process"/>
    <property type="evidence" value="ECO:0007669"/>
    <property type="project" value="UniProtKB-UniRule"/>
</dbReference>
<evidence type="ECO:0000256" key="4">
    <source>
        <dbReference type="PROSITE-ProRule" id="PRU01161"/>
    </source>
</evidence>
<keyword evidence="5" id="KW-0812">Transmembrane</keyword>
<evidence type="ECO:0000313" key="7">
    <source>
        <dbReference type="EMBL" id="OWQ91312.1"/>
    </source>
</evidence>
<dbReference type="InterPro" id="IPR002641">
    <property type="entry name" value="PNPLA_dom"/>
</dbReference>
<keyword evidence="2 4" id="KW-0442">Lipid degradation</keyword>
<protein>
    <submittedName>
        <fullName evidence="7">NTE family protein</fullName>
    </submittedName>
</protein>
<keyword evidence="5" id="KW-1133">Transmembrane helix</keyword>
<evidence type="ECO:0000256" key="5">
    <source>
        <dbReference type="SAM" id="Phobius"/>
    </source>
</evidence>
<organism evidence="7 8">
    <name type="scientific">Roseateles aquatilis</name>
    <dbReference type="NCBI Taxonomy" id="431061"/>
    <lineage>
        <taxon>Bacteria</taxon>
        <taxon>Pseudomonadati</taxon>
        <taxon>Pseudomonadota</taxon>
        <taxon>Betaproteobacteria</taxon>
        <taxon>Burkholderiales</taxon>
        <taxon>Sphaerotilaceae</taxon>
        <taxon>Roseateles</taxon>
    </lineage>
</organism>
<feature type="transmembrane region" description="Helical" evidence="5">
    <location>
        <begin position="21"/>
        <end position="40"/>
    </location>
</feature>
<dbReference type="PROSITE" id="PS51635">
    <property type="entry name" value="PNPLA"/>
    <property type="match status" value="1"/>
</dbReference>
<feature type="active site" description="Nucleophile" evidence="4">
    <location>
        <position position="95"/>
    </location>
</feature>
<dbReference type="GO" id="GO:0016787">
    <property type="term" value="F:hydrolase activity"/>
    <property type="evidence" value="ECO:0007669"/>
    <property type="project" value="UniProtKB-UniRule"/>
</dbReference>
<dbReference type="PANTHER" id="PTHR14226">
    <property type="entry name" value="NEUROPATHY TARGET ESTERASE/SWISS CHEESE D.MELANOGASTER"/>
    <property type="match status" value="1"/>
</dbReference>
<dbReference type="InterPro" id="IPR050301">
    <property type="entry name" value="NTE"/>
</dbReference>
<keyword evidence="5" id="KW-0472">Membrane</keyword>
<dbReference type="Gene3D" id="3.10.20.310">
    <property type="entry name" value="membrane protein fhac"/>
    <property type="match status" value="1"/>
</dbReference>
<dbReference type="PANTHER" id="PTHR14226:SF29">
    <property type="entry name" value="NEUROPATHY TARGET ESTERASE SWS"/>
    <property type="match status" value="1"/>
</dbReference>
<dbReference type="Gene3D" id="3.40.1090.10">
    <property type="entry name" value="Cytosolic phospholipase A2 catalytic domain"/>
    <property type="match status" value="2"/>
</dbReference>
<feature type="short sequence motif" description="GXSXG" evidence="4">
    <location>
        <begin position="93"/>
        <end position="97"/>
    </location>
</feature>
<evidence type="ECO:0000256" key="1">
    <source>
        <dbReference type="ARBA" id="ARBA00022801"/>
    </source>
</evidence>
<keyword evidence="3 4" id="KW-0443">Lipid metabolism</keyword>
<evidence type="ECO:0000313" key="8">
    <source>
        <dbReference type="Proteomes" id="UP000197468"/>
    </source>
</evidence>
<gene>
    <name evidence="7" type="ORF">CDN99_09035</name>
</gene>
<evidence type="ECO:0000259" key="6">
    <source>
        <dbReference type="PROSITE" id="PS51635"/>
    </source>
</evidence>
<dbReference type="AlphaFoldDB" id="A0A246JFD2"/>
<dbReference type="EMBL" id="NIOF01000003">
    <property type="protein sequence ID" value="OWQ91312.1"/>
    <property type="molecule type" value="Genomic_DNA"/>
</dbReference>
<evidence type="ECO:0000256" key="2">
    <source>
        <dbReference type="ARBA" id="ARBA00022963"/>
    </source>
</evidence>
<feature type="short sequence motif" description="GXGXXG" evidence="4">
    <location>
        <begin position="66"/>
        <end position="71"/>
    </location>
</feature>
<reference evidence="7 8" key="1">
    <citation type="journal article" date="2008" name="Int. J. Syst. Evol. Microbiol.">
        <title>Description of Roseateles aquatilis sp. nov. and Roseateles terrae sp. nov., in the class Betaproteobacteria, and emended description of the genus Roseateles.</title>
        <authorList>
            <person name="Gomila M."/>
            <person name="Bowien B."/>
            <person name="Falsen E."/>
            <person name="Moore E.R."/>
            <person name="Lalucat J."/>
        </authorList>
    </citation>
    <scope>NUCLEOTIDE SEQUENCE [LARGE SCALE GENOMIC DNA]</scope>
    <source>
        <strain evidence="7 8">CCUG 48205</strain>
    </source>
</reference>
<feature type="active site" description="Proton acceptor" evidence="4">
    <location>
        <position position="240"/>
    </location>
</feature>
<feature type="domain" description="PNPLA" evidence="6">
    <location>
        <begin position="62"/>
        <end position="253"/>
    </location>
</feature>
<keyword evidence="1 4" id="KW-0378">Hydrolase</keyword>
<sequence length="762" mass="82194">MTEAARGCWGHAHGAGITHHVMAGLVVALAVFALLVPAASRADDELVPPPRLPDGRRPKIGLVLSGGGAKGGAHLGVLKVLRDLRVPVDFIVGTSAGSIAGAAYASGMSLEELEEQLRPLTTALLLRDVDRQDLPMRRKGDDAINYIGPEIGINDRGRLALPKGAVAGVSLEAVLRRFTVRQRSRSFDELPIPFRAVATDLTTAEMVVLDHGDLGLAIRASMALPALVNPVEIDGRLLVDGGVSRNLPVDVVRAMGADVVIAVNIGTPLQTREGLTSLLSVSEQMVRILTAKNVAQSLTELRESDVLITPEVSGIALTDFDHLLDASVAGEAATRRLAPRLRGLSVDEGTYAALEQRRLTDRVAAGRIDAIEIDGLNRVNEATVRAGMDSRVGTDFDATTADADIKRLFARGDFERVGYAYSDMPDGRRVLSVSLNEKSWGPQYLRFGLGLSTDLAGSSYFDLRVGHRATWLNSLGAEWRNDLQLGHTDRLSTEWYQPLVPSQTLFASASAQVSREPFDLYDDRLRIARYRKESEELRLDAGVALRNTGEFRIGLRRGTLRLGTDTGLIPGRDLVPTTDIGGVETRLQLDTLDSLRFPRQGYAVDLRLYRSHTALGAADTYSKLDLALRGAMSWGPHSLRAAYFGSHGLGSGTLPDYELEQLGGFLRLSGYRTGQFVGTGMRMGRLVYSYRVTSPGLLDGIHVGASIEVGRILDPAALTPRTGTLRSNAMYFAVDTPIGPLYIGYGRASAKDSAVYVFLGAP</sequence>
<keyword evidence="8" id="KW-1185">Reference proteome</keyword>
<dbReference type="Gene3D" id="2.40.160.50">
    <property type="entry name" value="membrane protein fhac: a member of the omp85/tpsb transporter family"/>
    <property type="match status" value="1"/>
</dbReference>
<dbReference type="Proteomes" id="UP000197468">
    <property type="component" value="Unassembled WGS sequence"/>
</dbReference>
<dbReference type="SUPFAM" id="SSF52151">
    <property type="entry name" value="FabD/lysophospholipase-like"/>
    <property type="match status" value="1"/>
</dbReference>
<dbReference type="InterPro" id="IPR016035">
    <property type="entry name" value="Acyl_Trfase/lysoPLipase"/>
</dbReference>
<name>A0A246JFD2_9BURK</name>
<proteinExistence type="predicted"/>